<dbReference type="Pfam" id="PF00347">
    <property type="entry name" value="Ribosomal_L6"/>
    <property type="match status" value="1"/>
</dbReference>
<keyword evidence="8" id="KW-1185">Reference proteome</keyword>
<dbReference type="InterPro" id="IPR020040">
    <property type="entry name" value="Ribosomal_uL6_a/b-dom"/>
</dbReference>
<dbReference type="PIRSF" id="PIRSF002162">
    <property type="entry name" value="Ribosomal_L6"/>
    <property type="match status" value="1"/>
</dbReference>
<dbReference type="InterPro" id="IPR036789">
    <property type="entry name" value="Ribosomal_uL6-like_a/b-dom_sf"/>
</dbReference>
<dbReference type="PANTHER" id="PTHR11655:SF14">
    <property type="entry name" value="LARGE RIBOSOMAL SUBUNIT PROTEIN UL6M"/>
    <property type="match status" value="1"/>
</dbReference>
<reference evidence="7 8" key="1">
    <citation type="journal article" date="2013" name="PLoS ONE">
        <title>Bacterial endosymbiosis in a chordate host: long-term co-evolution and conservation of secondary metabolism.</title>
        <authorList>
            <person name="Kwan J.C."/>
            <person name="Schmidt E.W."/>
        </authorList>
    </citation>
    <scope>NUCLEOTIDE SEQUENCE [LARGE SCALE GENOMIC DNA]</scope>
    <source>
        <strain evidence="8">L6</strain>
    </source>
</reference>
<dbReference type="Proteomes" id="UP000018951">
    <property type="component" value="Unassembled WGS sequence"/>
</dbReference>
<evidence type="ECO:0000256" key="2">
    <source>
        <dbReference type="ARBA" id="ARBA00023274"/>
    </source>
</evidence>
<dbReference type="GO" id="GO:0002181">
    <property type="term" value="P:cytoplasmic translation"/>
    <property type="evidence" value="ECO:0007669"/>
    <property type="project" value="TreeGrafter"/>
</dbReference>
<evidence type="ECO:0000256" key="3">
    <source>
        <dbReference type="ARBA" id="ARBA00035454"/>
    </source>
</evidence>
<comment type="function">
    <text evidence="5">This protein binds to the 23S rRNA, and is important in its secondary structure. It is located near the subunit interface in the base of the L7/L12 stalk, and near the tRNA binding site of the peptidyltransferase center.</text>
</comment>
<proteinExistence type="inferred from homology"/>
<dbReference type="GO" id="GO:0022625">
    <property type="term" value="C:cytosolic large ribosomal subunit"/>
    <property type="evidence" value="ECO:0007669"/>
    <property type="project" value="TreeGrafter"/>
</dbReference>
<evidence type="ECO:0000256" key="1">
    <source>
        <dbReference type="ARBA" id="ARBA00022980"/>
    </source>
</evidence>
<evidence type="ECO:0000313" key="7">
    <source>
        <dbReference type="EMBL" id="ETO91310.1"/>
    </source>
</evidence>
<keyword evidence="5" id="KW-0699">rRNA-binding</keyword>
<keyword evidence="2 4" id="KW-0687">Ribonucleoprotein</keyword>
<evidence type="ECO:0000259" key="6">
    <source>
        <dbReference type="Pfam" id="PF00347"/>
    </source>
</evidence>
<accession>W2UZN6</accession>
<dbReference type="InterPro" id="IPR000702">
    <property type="entry name" value="Ribosomal_uL6-like"/>
</dbReference>
<comment type="caution">
    <text evidence="7">The sequence shown here is derived from an EMBL/GenBank/DDBJ whole genome shotgun (WGS) entry which is preliminary data.</text>
</comment>
<name>W2UZN6_9RICK</name>
<dbReference type="SUPFAM" id="SSF56053">
    <property type="entry name" value="Ribosomal protein L6"/>
    <property type="match status" value="1"/>
</dbReference>
<dbReference type="PANTHER" id="PTHR11655">
    <property type="entry name" value="60S/50S RIBOSOMAL PROTEIN L6/L9"/>
    <property type="match status" value="1"/>
</dbReference>
<dbReference type="EMBL" id="AXCJ01000005">
    <property type="protein sequence ID" value="ETO91310.1"/>
    <property type="molecule type" value="Genomic_DNA"/>
</dbReference>
<evidence type="ECO:0000313" key="8">
    <source>
        <dbReference type="Proteomes" id="UP000018951"/>
    </source>
</evidence>
<keyword evidence="5" id="KW-0694">RNA-binding</keyword>
<dbReference type="InterPro" id="IPR019906">
    <property type="entry name" value="Ribosomal_uL6_bac-type"/>
</dbReference>
<sequence length="181" mass="19900">MSKVGVKPICLPKGMEVDYNSDLSVLSLSFGSSSERCDLPVGIDVDISDSGLALSIAKKTKDLKRLLGLTRSIVFSKMQKVQKIYHEVTLNVNGVGYKASFDEGILSLSLGYSHDIAYYIPSVIDVLCKSNSIFLKSLDKQLLSMVAESICNIRSYDPYKGKGVIFVGKAKYNRRKSSSKK</sequence>
<dbReference type="GO" id="GO:0003735">
    <property type="term" value="F:structural constituent of ribosome"/>
    <property type="evidence" value="ECO:0007669"/>
    <property type="project" value="InterPro"/>
</dbReference>
<dbReference type="GO" id="GO:0019843">
    <property type="term" value="F:rRNA binding"/>
    <property type="evidence" value="ECO:0007669"/>
    <property type="project" value="UniProtKB-KW"/>
</dbReference>
<keyword evidence="1 4" id="KW-0689">Ribosomal protein</keyword>
<dbReference type="AlphaFoldDB" id="W2UZN6"/>
<organism evidence="7 8">
    <name type="scientific">Candidatus Xenolissoclinum pacificiensis L6</name>
    <dbReference type="NCBI Taxonomy" id="1401685"/>
    <lineage>
        <taxon>Bacteria</taxon>
        <taxon>Pseudomonadati</taxon>
        <taxon>Pseudomonadota</taxon>
        <taxon>Alphaproteobacteria</taxon>
        <taxon>Rickettsiales</taxon>
        <taxon>Anaplasmataceae</taxon>
        <taxon>Candidatus Xenolissoclinum</taxon>
    </lineage>
</organism>
<gene>
    <name evidence="7" type="ORF">P857_219</name>
</gene>
<feature type="domain" description="Large ribosomal subunit protein uL6 alpha-beta" evidence="6">
    <location>
        <begin position="94"/>
        <end position="164"/>
    </location>
</feature>
<evidence type="ECO:0000256" key="4">
    <source>
        <dbReference type="RuleBase" id="RU003869"/>
    </source>
</evidence>
<evidence type="ECO:0000256" key="5">
    <source>
        <dbReference type="RuleBase" id="RU003870"/>
    </source>
</evidence>
<protein>
    <recommendedName>
        <fullName evidence="3 5">50S ribosomal protein L6</fullName>
    </recommendedName>
</protein>
<comment type="similarity">
    <text evidence="4">Belongs to the universal ribosomal protein uL6 family.</text>
</comment>
<dbReference type="PRINTS" id="PR00059">
    <property type="entry name" value="RIBOSOMALL6"/>
</dbReference>
<dbReference type="Gene3D" id="3.90.930.12">
    <property type="entry name" value="Ribosomal protein L6, alpha-beta domain"/>
    <property type="match status" value="1"/>
</dbReference>
<dbReference type="STRING" id="1401685.P857_219"/>